<evidence type="ECO:0000313" key="2">
    <source>
        <dbReference type="Proteomes" id="UP000007151"/>
    </source>
</evidence>
<accession>A0A212FP88</accession>
<dbReference type="InParanoid" id="A0A212FP88"/>
<evidence type="ECO:0000313" key="1">
    <source>
        <dbReference type="EMBL" id="OWR55564.1"/>
    </source>
</evidence>
<dbReference type="EMBL" id="AGBW02003294">
    <property type="protein sequence ID" value="OWR55564.1"/>
    <property type="molecule type" value="Genomic_DNA"/>
</dbReference>
<reference evidence="1 2" key="1">
    <citation type="journal article" date="2011" name="Cell">
        <title>The monarch butterfly genome yields insights into long-distance migration.</title>
        <authorList>
            <person name="Zhan S."/>
            <person name="Merlin C."/>
            <person name="Boore J.L."/>
            <person name="Reppert S.M."/>
        </authorList>
    </citation>
    <scope>NUCLEOTIDE SEQUENCE [LARGE SCALE GENOMIC DNA]</scope>
    <source>
        <strain evidence="1">F-2</strain>
    </source>
</reference>
<keyword evidence="2" id="KW-1185">Reference proteome</keyword>
<gene>
    <name evidence="1" type="ORF">KGM_203234</name>
</gene>
<name>A0A212FP88_DANPL</name>
<comment type="caution">
    <text evidence="1">The sequence shown here is derived from an EMBL/GenBank/DDBJ whole genome shotgun (WGS) entry which is preliminary data.</text>
</comment>
<proteinExistence type="predicted"/>
<sequence length="20" mass="2478">MGEINYISRHICFSWKSIRH</sequence>
<organism evidence="1 2">
    <name type="scientific">Danaus plexippus plexippus</name>
    <dbReference type="NCBI Taxonomy" id="278856"/>
    <lineage>
        <taxon>Eukaryota</taxon>
        <taxon>Metazoa</taxon>
        <taxon>Ecdysozoa</taxon>
        <taxon>Arthropoda</taxon>
        <taxon>Hexapoda</taxon>
        <taxon>Insecta</taxon>
        <taxon>Pterygota</taxon>
        <taxon>Neoptera</taxon>
        <taxon>Endopterygota</taxon>
        <taxon>Lepidoptera</taxon>
        <taxon>Glossata</taxon>
        <taxon>Ditrysia</taxon>
        <taxon>Papilionoidea</taxon>
        <taxon>Nymphalidae</taxon>
        <taxon>Danainae</taxon>
        <taxon>Danaini</taxon>
        <taxon>Danaina</taxon>
        <taxon>Danaus</taxon>
        <taxon>Danaus</taxon>
    </lineage>
</organism>
<dbReference type="Proteomes" id="UP000007151">
    <property type="component" value="Unassembled WGS sequence"/>
</dbReference>
<dbReference type="AlphaFoldDB" id="A0A212FP88"/>
<dbReference type="KEGG" id="dpl:KGM_203234"/>
<protein>
    <submittedName>
        <fullName evidence="1">Uncharacterized protein</fullName>
    </submittedName>
</protein>